<dbReference type="EMBL" id="OV651813">
    <property type="protein sequence ID" value="CAH1098900.1"/>
    <property type="molecule type" value="Genomic_DNA"/>
</dbReference>
<reference evidence="2" key="1">
    <citation type="submission" date="2022-01" db="EMBL/GenBank/DDBJ databases">
        <authorList>
            <person name="King R."/>
        </authorList>
    </citation>
    <scope>NUCLEOTIDE SEQUENCE</scope>
</reference>
<protein>
    <submittedName>
        <fullName evidence="2">Uncharacterized protein</fullName>
    </submittedName>
</protein>
<evidence type="ECO:0000313" key="2">
    <source>
        <dbReference type="EMBL" id="CAH1098900.1"/>
    </source>
</evidence>
<accession>A0A9P0G6Q8</accession>
<dbReference type="AlphaFoldDB" id="A0A9P0G6Q8"/>
<name>A0A9P0G6Q8_9CUCU</name>
<keyword evidence="3" id="KW-1185">Reference proteome</keyword>
<evidence type="ECO:0000256" key="1">
    <source>
        <dbReference type="SAM" id="MobiDB-lite"/>
    </source>
</evidence>
<sequence length="125" mass="14138">MIDNLHQHQNKSCKLISNRTGESSRGTKRSAASSPDLPVKKAHNGRYDSCDLGIPTNQMSSHMRSLGHKEKACTIQVYGIHLIQSAFKCRIVVYRVKSGEKHIDYITFFDEIKFRVFSKVVLSAN</sequence>
<organism evidence="2 3">
    <name type="scientific">Psylliodes chrysocephalus</name>
    <dbReference type="NCBI Taxonomy" id="3402493"/>
    <lineage>
        <taxon>Eukaryota</taxon>
        <taxon>Metazoa</taxon>
        <taxon>Ecdysozoa</taxon>
        <taxon>Arthropoda</taxon>
        <taxon>Hexapoda</taxon>
        <taxon>Insecta</taxon>
        <taxon>Pterygota</taxon>
        <taxon>Neoptera</taxon>
        <taxon>Endopterygota</taxon>
        <taxon>Coleoptera</taxon>
        <taxon>Polyphaga</taxon>
        <taxon>Cucujiformia</taxon>
        <taxon>Chrysomeloidea</taxon>
        <taxon>Chrysomelidae</taxon>
        <taxon>Galerucinae</taxon>
        <taxon>Alticini</taxon>
        <taxon>Psylliodes</taxon>
    </lineage>
</organism>
<proteinExistence type="predicted"/>
<dbReference type="Proteomes" id="UP001153636">
    <property type="component" value="Chromosome 1"/>
</dbReference>
<gene>
    <name evidence="2" type="ORF">PSYICH_LOCUS311</name>
</gene>
<evidence type="ECO:0000313" key="3">
    <source>
        <dbReference type="Proteomes" id="UP001153636"/>
    </source>
</evidence>
<feature type="compositionally biased region" description="Polar residues" evidence="1">
    <location>
        <begin position="10"/>
        <end position="24"/>
    </location>
</feature>
<feature type="region of interest" description="Disordered" evidence="1">
    <location>
        <begin position="1"/>
        <end position="42"/>
    </location>
</feature>
<dbReference type="OrthoDB" id="2419425at2759"/>